<accession>A0AAW2LKP7</accession>
<dbReference type="AlphaFoldDB" id="A0AAW2LKP7"/>
<evidence type="ECO:0000313" key="2">
    <source>
        <dbReference type="EMBL" id="KAL0319832.1"/>
    </source>
</evidence>
<reference evidence="2" key="1">
    <citation type="submission" date="2020-06" db="EMBL/GenBank/DDBJ databases">
        <authorList>
            <person name="Li T."/>
            <person name="Hu X."/>
            <person name="Zhang T."/>
            <person name="Song X."/>
            <person name="Zhang H."/>
            <person name="Dai N."/>
            <person name="Sheng W."/>
            <person name="Hou X."/>
            <person name="Wei L."/>
        </authorList>
    </citation>
    <scope>NUCLEOTIDE SEQUENCE</scope>
    <source>
        <strain evidence="2">G02</strain>
        <tissue evidence="2">Leaf</tissue>
    </source>
</reference>
<name>A0AAW2LKP7_SESRA</name>
<comment type="caution">
    <text evidence="2">The sequence shown here is derived from an EMBL/GenBank/DDBJ whole genome shotgun (WGS) entry which is preliminary data.</text>
</comment>
<feature type="region of interest" description="Disordered" evidence="1">
    <location>
        <begin position="92"/>
        <end position="138"/>
    </location>
</feature>
<feature type="region of interest" description="Disordered" evidence="1">
    <location>
        <begin position="33"/>
        <end position="57"/>
    </location>
</feature>
<feature type="compositionally biased region" description="Acidic residues" evidence="1">
    <location>
        <begin position="126"/>
        <end position="138"/>
    </location>
</feature>
<feature type="compositionally biased region" description="Acidic residues" evidence="1">
    <location>
        <begin position="98"/>
        <end position="117"/>
    </location>
</feature>
<reference evidence="2" key="2">
    <citation type="journal article" date="2024" name="Plant">
        <title>Genomic evolution and insights into agronomic trait innovations of Sesamum species.</title>
        <authorList>
            <person name="Miao H."/>
            <person name="Wang L."/>
            <person name="Qu L."/>
            <person name="Liu H."/>
            <person name="Sun Y."/>
            <person name="Le M."/>
            <person name="Wang Q."/>
            <person name="Wei S."/>
            <person name="Zheng Y."/>
            <person name="Lin W."/>
            <person name="Duan Y."/>
            <person name="Cao H."/>
            <person name="Xiong S."/>
            <person name="Wang X."/>
            <person name="Wei L."/>
            <person name="Li C."/>
            <person name="Ma Q."/>
            <person name="Ju M."/>
            <person name="Zhao R."/>
            <person name="Li G."/>
            <person name="Mu C."/>
            <person name="Tian Q."/>
            <person name="Mei H."/>
            <person name="Zhang T."/>
            <person name="Gao T."/>
            <person name="Zhang H."/>
        </authorList>
    </citation>
    <scope>NUCLEOTIDE SEQUENCE</scope>
    <source>
        <strain evidence="2">G02</strain>
    </source>
</reference>
<protein>
    <submittedName>
        <fullName evidence="2">Uncharacterized protein</fullName>
    </submittedName>
</protein>
<sequence length="138" mass="15531">MTYPSGYLLMKLANSPSRQVSCYKGFLLTAKGKDDSVEPSVENTFQEGEASNPQPISVANDLDEINVILDEEAEEVDSIEFEALRHTMDFFPARIGDEEHDEEEEFEEIESEEDSLDDKDHNSSDSDSDKDDDMGIDN</sequence>
<evidence type="ECO:0000256" key="1">
    <source>
        <dbReference type="SAM" id="MobiDB-lite"/>
    </source>
</evidence>
<organism evidence="2">
    <name type="scientific">Sesamum radiatum</name>
    <name type="common">Black benniseed</name>
    <dbReference type="NCBI Taxonomy" id="300843"/>
    <lineage>
        <taxon>Eukaryota</taxon>
        <taxon>Viridiplantae</taxon>
        <taxon>Streptophyta</taxon>
        <taxon>Embryophyta</taxon>
        <taxon>Tracheophyta</taxon>
        <taxon>Spermatophyta</taxon>
        <taxon>Magnoliopsida</taxon>
        <taxon>eudicotyledons</taxon>
        <taxon>Gunneridae</taxon>
        <taxon>Pentapetalae</taxon>
        <taxon>asterids</taxon>
        <taxon>lamiids</taxon>
        <taxon>Lamiales</taxon>
        <taxon>Pedaliaceae</taxon>
        <taxon>Sesamum</taxon>
    </lineage>
</organism>
<dbReference type="EMBL" id="JACGWJ010000024">
    <property type="protein sequence ID" value="KAL0319832.1"/>
    <property type="molecule type" value="Genomic_DNA"/>
</dbReference>
<feature type="compositionally biased region" description="Polar residues" evidence="1">
    <location>
        <begin position="41"/>
        <end position="57"/>
    </location>
</feature>
<proteinExistence type="predicted"/>
<gene>
    <name evidence="2" type="ORF">Sradi_5244700</name>
</gene>